<evidence type="ECO:0000256" key="1">
    <source>
        <dbReference type="SAM" id="SignalP"/>
    </source>
</evidence>
<dbReference type="AlphaFoldDB" id="A0A975CQ23"/>
<gene>
    <name evidence="2" type="ORF">J3359_09585</name>
</gene>
<feature type="chain" id="PRO_5036938906" description="Lipocalin-like domain-containing protein" evidence="1">
    <location>
        <begin position="21"/>
        <end position="107"/>
    </location>
</feature>
<protein>
    <recommendedName>
        <fullName evidence="4">Lipocalin-like domain-containing protein</fullName>
    </recommendedName>
</protein>
<organism evidence="2 3">
    <name type="scientific">Polaribacter cellanae</name>
    <dbReference type="NCBI Taxonomy" id="2818493"/>
    <lineage>
        <taxon>Bacteria</taxon>
        <taxon>Pseudomonadati</taxon>
        <taxon>Bacteroidota</taxon>
        <taxon>Flavobacteriia</taxon>
        <taxon>Flavobacteriales</taxon>
        <taxon>Flavobacteriaceae</taxon>
    </lineage>
</organism>
<dbReference type="EMBL" id="CP071869">
    <property type="protein sequence ID" value="QTE21101.1"/>
    <property type="molecule type" value="Genomic_DNA"/>
</dbReference>
<dbReference type="PROSITE" id="PS51257">
    <property type="entry name" value="PROKAR_LIPOPROTEIN"/>
    <property type="match status" value="1"/>
</dbReference>
<dbReference type="Proteomes" id="UP000663920">
    <property type="component" value="Chromosome"/>
</dbReference>
<evidence type="ECO:0000313" key="2">
    <source>
        <dbReference type="EMBL" id="QTE21101.1"/>
    </source>
</evidence>
<feature type="signal peptide" evidence="1">
    <location>
        <begin position="1"/>
        <end position="20"/>
    </location>
</feature>
<keyword evidence="3" id="KW-1185">Reference proteome</keyword>
<reference evidence="2 3" key="1">
    <citation type="submission" date="2021-03" db="EMBL/GenBank/DDBJ databases">
        <title>Complete genome of Polaribacter_sp.SM13.</title>
        <authorList>
            <person name="Jeong S.W."/>
            <person name="Bae J.W."/>
        </authorList>
    </citation>
    <scope>NUCLEOTIDE SEQUENCE [LARGE SCALE GENOMIC DNA]</scope>
    <source>
        <strain evidence="2 3">SM13</strain>
    </source>
</reference>
<dbReference type="KEGG" id="pcea:J3359_09585"/>
<accession>A0A975CQ23</accession>
<proteinExistence type="predicted"/>
<keyword evidence="1" id="KW-0732">Signal</keyword>
<evidence type="ECO:0000313" key="3">
    <source>
        <dbReference type="Proteomes" id="UP000663920"/>
    </source>
</evidence>
<name>A0A975CQ23_9FLAO</name>
<evidence type="ECO:0008006" key="4">
    <source>
        <dbReference type="Google" id="ProtNLM"/>
    </source>
</evidence>
<dbReference type="RefSeq" id="WP_208076696.1">
    <property type="nucleotide sequence ID" value="NZ_CP071869.1"/>
</dbReference>
<sequence>MRKVILILTIILGISACSNSDEIDNPFDGELFNTIWLGIGDDEGESYTFLSDSDFKYVGEGTIESGTYTFNGSSGVFTFSSSGDISFKIEGKKMTVEDGSSSIFIKN</sequence>